<dbReference type="EMBL" id="JARIHO010000034">
    <property type="protein sequence ID" value="KAJ7333287.1"/>
    <property type="molecule type" value="Genomic_DNA"/>
</dbReference>
<organism evidence="2 3">
    <name type="scientific">Mycena albidolilacea</name>
    <dbReference type="NCBI Taxonomy" id="1033008"/>
    <lineage>
        <taxon>Eukaryota</taxon>
        <taxon>Fungi</taxon>
        <taxon>Dikarya</taxon>
        <taxon>Basidiomycota</taxon>
        <taxon>Agaricomycotina</taxon>
        <taxon>Agaricomycetes</taxon>
        <taxon>Agaricomycetidae</taxon>
        <taxon>Agaricales</taxon>
        <taxon>Marasmiineae</taxon>
        <taxon>Mycenaceae</taxon>
        <taxon>Mycena</taxon>
    </lineage>
</organism>
<reference evidence="2" key="1">
    <citation type="submission" date="2023-03" db="EMBL/GenBank/DDBJ databases">
        <title>Massive genome expansion in bonnet fungi (Mycena s.s.) driven by repeated elements and novel gene families across ecological guilds.</title>
        <authorList>
            <consortium name="Lawrence Berkeley National Laboratory"/>
            <person name="Harder C.B."/>
            <person name="Miyauchi S."/>
            <person name="Viragh M."/>
            <person name="Kuo A."/>
            <person name="Thoen E."/>
            <person name="Andreopoulos B."/>
            <person name="Lu D."/>
            <person name="Skrede I."/>
            <person name="Drula E."/>
            <person name="Henrissat B."/>
            <person name="Morin E."/>
            <person name="Kohler A."/>
            <person name="Barry K."/>
            <person name="LaButti K."/>
            <person name="Morin E."/>
            <person name="Salamov A."/>
            <person name="Lipzen A."/>
            <person name="Mereny Z."/>
            <person name="Hegedus B."/>
            <person name="Baldrian P."/>
            <person name="Stursova M."/>
            <person name="Weitz H."/>
            <person name="Taylor A."/>
            <person name="Grigoriev I.V."/>
            <person name="Nagy L.G."/>
            <person name="Martin F."/>
            <person name="Kauserud H."/>
        </authorList>
    </citation>
    <scope>NUCLEOTIDE SEQUENCE</scope>
    <source>
        <strain evidence="2">CBHHK002</strain>
    </source>
</reference>
<accession>A0AAD6ZQN1</accession>
<sequence length="90" mass="10127">MSLARHTTADRTIKVEEDTRSSNDGNLNISAVDRPQKRARPHSITRTTAADMEAHTASSEHVKEEEMPSLPDMWEHGSSPTHTEADYERL</sequence>
<evidence type="ECO:0000313" key="3">
    <source>
        <dbReference type="Proteomes" id="UP001218218"/>
    </source>
</evidence>
<name>A0AAD6ZQN1_9AGAR</name>
<keyword evidence="3" id="KW-1185">Reference proteome</keyword>
<proteinExistence type="predicted"/>
<evidence type="ECO:0000313" key="2">
    <source>
        <dbReference type="EMBL" id="KAJ7333287.1"/>
    </source>
</evidence>
<gene>
    <name evidence="2" type="ORF">DFH08DRAFT_966120</name>
</gene>
<feature type="compositionally biased region" description="Basic and acidic residues" evidence="1">
    <location>
        <begin position="52"/>
        <end position="66"/>
    </location>
</feature>
<feature type="region of interest" description="Disordered" evidence="1">
    <location>
        <begin position="1"/>
        <end position="90"/>
    </location>
</feature>
<dbReference type="AlphaFoldDB" id="A0AAD6ZQN1"/>
<dbReference type="Proteomes" id="UP001218218">
    <property type="component" value="Unassembled WGS sequence"/>
</dbReference>
<evidence type="ECO:0000256" key="1">
    <source>
        <dbReference type="SAM" id="MobiDB-lite"/>
    </source>
</evidence>
<protein>
    <submittedName>
        <fullName evidence="2">Uncharacterized protein</fullName>
    </submittedName>
</protein>
<feature type="compositionally biased region" description="Basic and acidic residues" evidence="1">
    <location>
        <begin position="7"/>
        <end position="21"/>
    </location>
</feature>
<comment type="caution">
    <text evidence="2">The sequence shown here is derived from an EMBL/GenBank/DDBJ whole genome shotgun (WGS) entry which is preliminary data.</text>
</comment>